<protein>
    <recommendedName>
        <fullName evidence="2">Altered inheritance of mitochondria protein 32</fullName>
    </recommendedName>
</protein>
<evidence type="ECO:0000256" key="2">
    <source>
        <dbReference type="ARBA" id="ARBA00040895"/>
    </source>
</evidence>
<dbReference type="CDD" id="cd03062">
    <property type="entry name" value="TRX_Fd_Sucrase"/>
    <property type="match status" value="1"/>
</dbReference>
<dbReference type="AlphaFoldDB" id="A0A1G4K848"/>
<keyword evidence="4" id="KW-1185">Reference proteome</keyword>
<dbReference type="InterPro" id="IPR036249">
    <property type="entry name" value="Thioredoxin-like_sf"/>
</dbReference>
<dbReference type="Gene3D" id="3.40.30.10">
    <property type="entry name" value="Glutaredoxin"/>
    <property type="match status" value="1"/>
</dbReference>
<dbReference type="InterPro" id="IPR009737">
    <property type="entry name" value="Aim32/Apd1-like"/>
</dbReference>
<dbReference type="Proteomes" id="UP000191024">
    <property type="component" value="Chromosome G"/>
</dbReference>
<evidence type="ECO:0000256" key="1">
    <source>
        <dbReference type="ARBA" id="ARBA00038208"/>
    </source>
</evidence>
<dbReference type="OrthoDB" id="10253744at2759"/>
<sequence length="296" mass="33757">MLNRLLRLRTSLDPVVKPHGHYAMVRNEIPESLLQDCQCYAQGLNERLPSDKKLEYDSALPRKPPAYQKHVLLMSPPNVQSAEPVWKRDWHSKIELDYTWPYSTLGKIKRHLRDCSSGGVLINAISGERGLQFENEVEKGRAKFLVVPDMVMYEIDKTEIEIFTHFLANSDLSSDAAKTKFQGRPYTRDLILVCGHYQRDIRCGVIAPRLIEELRRTDSVDPDVDLGIISHIGGHKFAGNLLYYKQYKSNDGGYTGVDGLWFGKVTPQAVEVLMNGLRDGKIHEEWFRGAVSMRAQ</sequence>
<dbReference type="SUPFAM" id="SSF52833">
    <property type="entry name" value="Thioredoxin-like"/>
    <property type="match status" value="1"/>
</dbReference>
<reference evidence="3 4" key="1">
    <citation type="submission" date="2016-03" db="EMBL/GenBank/DDBJ databases">
        <authorList>
            <person name="Devillers H."/>
        </authorList>
    </citation>
    <scope>NUCLEOTIDE SEQUENCE [LARGE SCALE GENOMIC DNA]</scope>
    <source>
        <strain evidence="3">CBS 11717</strain>
    </source>
</reference>
<accession>A0A1G4K848</accession>
<dbReference type="PANTHER" id="PTHR31902:SF7">
    <property type="entry name" value="ALTERED INHERITANCE OF MITOCHONDRIA PROTEIN 32"/>
    <property type="match status" value="1"/>
</dbReference>
<dbReference type="Pfam" id="PF06999">
    <property type="entry name" value="Suc_Fer-like"/>
    <property type="match status" value="1"/>
</dbReference>
<name>A0A1G4K848_9SACH</name>
<dbReference type="STRING" id="1230905.A0A1G4K848"/>
<organism evidence="3 4">
    <name type="scientific">Lachancea mirantina</name>
    <dbReference type="NCBI Taxonomy" id="1230905"/>
    <lineage>
        <taxon>Eukaryota</taxon>
        <taxon>Fungi</taxon>
        <taxon>Dikarya</taxon>
        <taxon>Ascomycota</taxon>
        <taxon>Saccharomycotina</taxon>
        <taxon>Saccharomycetes</taxon>
        <taxon>Saccharomycetales</taxon>
        <taxon>Saccharomycetaceae</taxon>
        <taxon>Lachancea</taxon>
    </lineage>
</organism>
<dbReference type="PANTHER" id="PTHR31902">
    <property type="entry name" value="ACTIN PATCHES DISTAL PROTEIN 1"/>
    <property type="match status" value="1"/>
</dbReference>
<comment type="similarity">
    <text evidence="1">Belongs to the AIM32 family.</text>
</comment>
<proteinExistence type="inferred from homology"/>
<dbReference type="EMBL" id="LT598469">
    <property type="protein sequence ID" value="SCV00195.1"/>
    <property type="molecule type" value="Genomic_DNA"/>
</dbReference>
<evidence type="ECO:0000313" key="3">
    <source>
        <dbReference type="EMBL" id="SCV00195.1"/>
    </source>
</evidence>
<evidence type="ECO:0000313" key="4">
    <source>
        <dbReference type="Proteomes" id="UP000191024"/>
    </source>
</evidence>
<gene>
    <name evidence="3" type="ORF">LAMI_0G03466G</name>
</gene>